<dbReference type="PANTHER" id="PTHR41878">
    <property type="entry name" value="LEXA REPRESSOR-RELATED"/>
    <property type="match status" value="1"/>
</dbReference>
<evidence type="ECO:0000259" key="5">
    <source>
        <dbReference type="PROSITE" id="PS50865"/>
    </source>
</evidence>
<proteinExistence type="predicted"/>
<dbReference type="InterPro" id="IPR012912">
    <property type="entry name" value="Plasmid_pRiA4b_Orf3-like"/>
</dbReference>
<evidence type="ECO:0000256" key="3">
    <source>
        <dbReference type="ARBA" id="ARBA00022833"/>
    </source>
</evidence>
<dbReference type="SUPFAM" id="SSF144232">
    <property type="entry name" value="HIT/MYND zinc finger-like"/>
    <property type="match status" value="1"/>
</dbReference>
<dbReference type="Gene3D" id="6.10.140.2220">
    <property type="match status" value="1"/>
</dbReference>
<dbReference type="InterPro" id="IPR024047">
    <property type="entry name" value="MM3350-like_sf"/>
</dbReference>
<reference evidence="6" key="1">
    <citation type="submission" date="2021-01" db="EMBL/GenBank/DDBJ databases">
        <authorList>
            <person name="Corre E."/>
            <person name="Pelletier E."/>
            <person name="Niang G."/>
            <person name="Scheremetjew M."/>
            <person name="Finn R."/>
            <person name="Kale V."/>
            <person name="Holt S."/>
            <person name="Cochrane G."/>
            <person name="Meng A."/>
            <person name="Brown T."/>
            <person name="Cohen L."/>
        </authorList>
    </citation>
    <scope>NUCLEOTIDE SEQUENCE</scope>
    <source>
        <strain evidence="6">CCMP 338</strain>
    </source>
</reference>
<evidence type="ECO:0000256" key="4">
    <source>
        <dbReference type="PROSITE-ProRule" id="PRU00134"/>
    </source>
</evidence>
<dbReference type="SUPFAM" id="SSF159941">
    <property type="entry name" value="MM3350-like"/>
    <property type="match status" value="1"/>
</dbReference>
<keyword evidence="1" id="KW-0479">Metal-binding</keyword>
<sequence>MVSISPDIVVRISLVSNGTSLHELNPPVYRIFKVSSSINLELLHDKVIAPIMGWERNYHTYYFRAASPRGEEETAEIKAHGVKMNFYDGPTDEQGNATVGFTGDEFHGPMTTLKRDCIHYVQTKTTASDAMHVGGFVDQEYIKDPEKATIGELLKQVGDRCLYNYDLGDCWYHCLEVQKVIPAEDEEADGAVVIYDGSMRCPDEDGEGCEYYQRKVLDLLVQTMKDANDHVTARKLADACFDRRHALNVMGPFRPLDFDLSERRAALASALGSRNSTRSTKQFTNGRCFGEASIGQKHLVCKKEDDRFDHMGGYMIFNETVNVKPDVKGATLCYNCGTPNKLKACSRCESAFYCGRDCQSNHWDVSHKKQCKKEKAAYEKYCVEVERNIPDPTRFNNDGPVYRYKKYDRNNLRFRVGDFVECMLGENEWGTGRIVKLCHREPNWPVTHPFAPYQIKLDRETANRVGISFQQAFIYCLWDDDYQIRKLKMPEKKNGVGKGKKKRK</sequence>
<keyword evidence="2 4" id="KW-0863">Zinc-finger</keyword>
<evidence type="ECO:0000256" key="1">
    <source>
        <dbReference type="ARBA" id="ARBA00022723"/>
    </source>
</evidence>
<dbReference type="PROSITE" id="PS01360">
    <property type="entry name" value="ZF_MYND_1"/>
    <property type="match status" value="1"/>
</dbReference>
<gene>
    <name evidence="6" type="ORF">CMEN1057_LOCUS4</name>
</gene>
<protein>
    <recommendedName>
        <fullName evidence="5">MYND-type domain-containing protein</fullName>
    </recommendedName>
</protein>
<dbReference type="Pfam" id="PF07929">
    <property type="entry name" value="PRiA4_ORF3"/>
    <property type="match status" value="1"/>
</dbReference>
<dbReference type="PROSITE" id="PS50865">
    <property type="entry name" value="ZF_MYND_2"/>
    <property type="match status" value="1"/>
</dbReference>
<keyword evidence="3" id="KW-0862">Zinc</keyword>
<evidence type="ECO:0000313" key="6">
    <source>
        <dbReference type="EMBL" id="CAD9076628.1"/>
    </source>
</evidence>
<dbReference type="GO" id="GO:0008270">
    <property type="term" value="F:zinc ion binding"/>
    <property type="evidence" value="ECO:0007669"/>
    <property type="project" value="UniProtKB-KW"/>
</dbReference>
<feature type="domain" description="MYND-type" evidence="5">
    <location>
        <begin position="333"/>
        <end position="371"/>
    </location>
</feature>
<dbReference type="PANTHER" id="PTHR41878:SF1">
    <property type="entry name" value="TNPR PROTEIN"/>
    <property type="match status" value="1"/>
</dbReference>
<accession>A0A7S1KMC9</accession>
<dbReference type="Gene3D" id="3.10.290.30">
    <property type="entry name" value="MM3350-like"/>
    <property type="match status" value="1"/>
</dbReference>
<dbReference type="Pfam" id="PF01753">
    <property type="entry name" value="zf-MYND"/>
    <property type="match status" value="1"/>
</dbReference>
<dbReference type="AlphaFoldDB" id="A0A7S1KMC9"/>
<evidence type="ECO:0000256" key="2">
    <source>
        <dbReference type="ARBA" id="ARBA00022771"/>
    </source>
</evidence>
<dbReference type="EMBL" id="HBGC01000005">
    <property type="protein sequence ID" value="CAD9076628.1"/>
    <property type="molecule type" value="Transcribed_RNA"/>
</dbReference>
<dbReference type="InterPro" id="IPR002893">
    <property type="entry name" value="Znf_MYND"/>
</dbReference>
<organism evidence="6">
    <name type="scientific">Stephanocyclus meneghinianus</name>
    <name type="common">Diatom</name>
    <name type="synonym">Cyclotella meneghiniana</name>
    <dbReference type="NCBI Taxonomy" id="29205"/>
    <lineage>
        <taxon>Eukaryota</taxon>
        <taxon>Sar</taxon>
        <taxon>Stramenopiles</taxon>
        <taxon>Ochrophyta</taxon>
        <taxon>Bacillariophyta</taxon>
        <taxon>Coscinodiscophyceae</taxon>
        <taxon>Thalassiosirophycidae</taxon>
        <taxon>Thalassiosirales</taxon>
        <taxon>Thalassiosiraceae</taxon>
        <taxon>Stephanocyclus</taxon>
    </lineage>
</organism>
<name>A0A7S1KMC9_STEMN</name>